<dbReference type="InterPro" id="IPR006157">
    <property type="entry name" value="FolB_dom"/>
</dbReference>
<evidence type="ECO:0000256" key="2">
    <source>
        <dbReference type="ARBA" id="ARBA00005013"/>
    </source>
</evidence>
<keyword evidence="5 6" id="KW-0456">Lyase</keyword>
<protein>
    <recommendedName>
        <fullName evidence="6">7,8-dihydroneopterin aldolase</fullName>
        <ecNumber evidence="6">4.1.2.25</ecNumber>
    </recommendedName>
</protein>
<dbReference type="SMART" id="SM00905">
    <property type="entry name" value="FolB"/>
    <property type="match status" value="1"/>
</dbReference>
<dbReference type="CDD" id="cd00534">
    <property type="entry name" value="DHNA_DHNTPE"/>
    <property type="match status" value="1"/>
</dbReference>
<evidence type="ECO:0000313" key="8">
    <source>
        <dbReference type="EMBL" id="MFC5464881.1"/>
    </source>
</evidence>
<keyword evidence="4 6" id="KW-0289">Folate biosynthesis</keyword>
<dbReference type="GO" id="GO:0004150">
    <property type="term" value="F:dihydroneopterin aldolase activity"/>
    <property type="evidence" value="ECO:0007669"/>
    <property type="project" value="UniProtKB-EC"/>
</dbReference>
<comment type="caution">
    <text evidence="8">The sequence shown here is derived from an EMBL/GenBank/DDBJ whole genome shotgun (WGS) entry which is preliminary data.</text>
</comment>
<comment type="similarity">
    <text evidence="3 6">Belongs to the DHNA family.</text>
</comment>
<evidence type="ECO:0000256" key="1">
    <source>
        <dbReference type="ARBA" id="ARBA00001353"/>
    </source>
</evidence>
<dbReference type="Pfam" id="PF02152">
    <property type="entry name" value="FolB"/>
    <property type="match status" value="1"/>
</dbReference>
<reference evidence="9" key="1">
    <citation type="journal article" date="2019" name="Int. J. Syst. Evol. Microbiol.">
        <title>The Global Catalogue of Microorganisms (GCM) 10K type strain sequencing project: providing services to taxonomists for standard genome sequencing and annotation.</title>
        <authorList>
            <consortium name="The Broad Institute Genomics Platform"/>
            <consortium name="The Broad Institute Genome Sequencing Center for Infectious Disease"/>
            <person name="Wu L."/>
            <person name="Ma J."/>
        </authorList>
    </citation>
    <scope>NUCLEOTIDE SEQUENCE [LARGE SCALE GENOMIC DNA]</scope>
    <source>
        <strain evidence="9">CGMCC 1.12237</strain>
    </source>
</reference>
<dbReference type="InterPro" id="IPR043133">
    <property type="entry name" value="GTP-CH-I_C/QueF"/>
</dbReference>
<gene>
    <name evidence="8" type="primary">folB</name>
    <name evidence="8" type="ORF">ACFPM4_08955</name>
</gene>
<comment type="pathway">
    <text evidence="2 6">Cofactor biosynthesis; tetrahydrofolate biosynthesis; 2-amino-4-hydroxy-6-hydroxymethyl-7,8-dihydropteridine diphosphate from 7,8-dihydroneopterin triphosphate: step 3/4.</text>
</comment>
<dbReference type="PANTHER" id="PTHR42844:SF1">
    <property type="entry name" value="DIHYDRONEOPTERIN ALDOLASE 1-RELATED"/>
    <property type="match status" value="1"/>
</dbReference>
<evidence type="ECO:0000256" key="4">
    <source>
        <dbReference type="ARBA" id="ARBA00022909"/>
    </source>
</evidence>
<dbReference type="PANTHER" id="PTHR42844">
    <property type="entry name" value="DIHYDRONEOPTERIN ALDOLASE 1-RELATED"/>
    <property type="match status" value="1"/>
</dbReference>
<dbReference type="Proteomes" id="UP001596147">
    <property type="component" value="Unassembled WGS sequence"/>
</dbReference>
<sequence>MDKIYLNEMEFYGYHGVLQEETKLGQRFRVNIVAELDFQEAGKTDNLEKTVSYAEIYEVCKKIVEGKPYKLIEAVAEKIAEEVLTTFTLIERLTVKVVKPDPPIPGHYRSVAVEITRGRSNG</sequence>
<evidence type="ECO:0000313" key="9">
    <source>
        <dbReference type="Proteomes" id="UP001596147"/>
    </source>
</evidence>
<evidence type="ECO:0000256" key="5">
    <source>
        <dbReference type="ARBA" id="ARBA00023239"/>
    </source>
</evidence>
<comment type="function">
    <text evidence="6">Catalyzes the conversion of 7,8-dihydroneopterin to 6-hydroxymethyl-7,8-dihydropterin.</text>
</comment>
<organism evidence="8 9">
    <name type="scientific">Lederbergia graminis</name>
    <dbReference type="NCBI Taxonomy" id="735518"/>
    <lineage>
        <taxon>Bacteria</taxon>
        <taxon>Bacillati</taxon>
        <taxon>Bacillota</taxon>
        <taxon>Bacilli</taxon>
        <taxon>Bacillales</taxon>
        <taxon>Bacillaceae</taxon>
        <taxon>Lederbergia</taxon>
    </lineage>
</organism>
<feature type="domain" description="Dihydroneopterin aldolase/epimerase" evidence="7">
    <location>
        <begin position="4"/>
        <end position="117"/>
    </location>
</feature>
<dbReference type="EC" id="4.1.2.25" evidence="6"/>
<evidence type="ECO:0000256" key="6">
    <source>
        <dbReference type="RuleBase" id="RU362079"/>
    </source>
</evidence>
<keyword evidence="9" id="KW-1185">Reference proteome</keyword>
<dbReference type="InterPro" id="IPR006156">
    <property type="entry name" value="Dihydroneopterin_aldolase"/>
</dbReference>
<dbReference type="RefSeq" id="WP_144929254.1">
    <property type="nucleotide sequence ID" value="NZ_JBHSMC010000012.1"/>
</dbReference>
<dbReference type="NCBIfam" id="TIGR00525">
    <property type="entry name" value="folB"/>
    <property type="match status" value="1"/>
</dbReference>
<dbReference type="SUPFAM" id="SSF55620">
    <property type="entry name" value="Tetrahydrobiopterin biosynthesis enzymes-like"/>
    <property type="match status" value="1"/>
</dbReference>
<dbReference type="Gene3D" id="3.30.1130.10">
    <property type="match status" value="1"/>
</dbReference>
<name>A0ABW0LK61_9BACI</name>
<comment type="catalytic activity">
    <reaction evidence="1 6">
        <text>7,8-dihydroneopterin = 6-hydroxymethyl-7,8-dihydropterin + glycolaldehyde</text>
        <dbReference type="Rhea" id="RHEA:10540"/>
        <dbReference type="ChEBI" id="CHEBI:17001"/>
        <dbReference type="ChEBI" id="CHEBI:17071"/>
        <dbReference type="ChEBI" id="CHEBI:44841"/>
        <dbReference type="EC" id="4.1.2.25"/>
    </reaction>
</comment>
<dbReference type="EMBL" id="JBHSMC010000012">
    <property type="protein sequence ID" value="MFC5464881.1"/>
    <property type="molecule type" value="Genomic_DNA"/>
</dbReference>
<evidence type="ECO:0000259" key="7">
    <source>
        <dbReference type="SMART" id="SM00905"/>
    </source>
</evidence>
<dbReference type="NCBIfam" id="TIGR00526">
    <property type="entry name" value="folB_dom"/>
    <property type="match status" value="1"/>
</dbReference>
<proteinExistence type="inferred from homology"/>
<evidence type="ECO:0000256" key="3">
    <source>
        <dbReference type="ARBA" id="ARBA00005708"/>
    </source>
</evidence>
<accession>A0ABW0LK61</accession>